<dbReference type="KEGG" id="nhe:NECHADRAFT_45494"/>
<feature type="domain" description="Zn(2)-C6 fungal-type" evidence="6">
    <location>
        <begin position="61"/>
        <end position="94"/>
    </location>
</feature>
<organism evidence="7 8">
    <name type="scientific">Fusarium vanettenii (strain ATCC MYA-4622 / CBS 123669 / FGSC 9596 / NRRL 45880 / 77-13-4)</name>
    <name type="common">Fusarium solani subsp. pisi</name>
    <dbReference type="NCBI Taxonomy" id="660122"/>
    <lineage>
        <taxon>Eukaryota</taxon>
        <taxon>Fungi</taxon>
        <taxon>Dikarya</taxon>
        <taxon>Ascomycota</taxon>
        <taxon>Pezizomycotina</taxon>
        <taxon>Sordariomycetes</taxon>
        <taxon>Hypocreomycetidae</taxon>
        <taxon>Hypocreales</taxon>
        <taxon>Nectriaceae</taxon>
        <taxon>Fusarium</taxon>
        <taxon>Fusarium solani species complex</taxon>
        <taxon>Fusarium vanettenii</taxon>
    </lineage>
</organism>
<comment type="subcellular location">
    <subcellularLocation>
        <location evidence="1">Nucleus</location>
    </subcellularLocation>
</comment>
<keyword evidence="2" id="KW-0479">Metal-binding</keyword>
<dbReference type="VEuPathDB" id="FungiDB:NECHADRAFT_45494"/>
<dbReference type="GeneID" id="9666221"/>
<dbReference type="HOGENOM" id="CLU_008241_3_0_1"/>
<dbReference type="EMBL" id="GG698902">
    <property type="protein sequence ID" value="EEU43526.1"/>
    <property type="molecule type" value="Genomic_DNA"/>
</dbReference>
<keyword evidence="8" id="KW-1185">Reference proteome</keyword>
<dbReference type="GO" id="GO:0008270">
    <property type="term" value="F:zinc ion binding"/>
    <property type="evidence" value="ECO:0007669"/>
    <property type="project" value="InterPro"/>
</dbReference>
<evidence type="ECO:0000256" key="2">
    <source>
        <dbReference type="ARBA" id="ARBA00022723"/>
    </source>
</evidence>
<dbReference type="SUPFAM" id="SSF57701">
    <property type="entry name" value="Zn2/Cys6 DNA-binding domain"/>
    <property type="match status" value="2"/>
</dbReference>
<feature type="domain" description="Zn(2)-C6 fungal-type" evidence="6">
    <location>
        <begin position="13"/>
        <end position="43"/>
    </location>
</feature>
<dbReference type="eggNOG" id="ENOG502QWTJ">
    <property type="taxonomic scope" value="Eukaryota"/>
</dbReference>
<dbReference type="AlphaFoldDB" id="C7YX53"/>
<feature type="non-terminal residue" evidence="7">
    <location>
        <position position="1"/>
    </location>
</feature>
<dbReference type="PROSITE" id="PS00463">
    <property type="entry name" value="ZN2_CY6_FUNGAL_1"/>
    <property type="match status" value="2"/>
</dbReference>
<sequence length="551" mass="62731">SLTKKKTHLYLLGCNTCKARKVKCDERQDTCANCESLHLECTYSESQPAPKRAATKRNRRSCNDCRVARCRCSGSSADQPSCQRCRENKIRCSYQDITNQHGQPQSGQESSLTISRSRANIVDSIHRGPILSPLPSFMQKLNDRLDSDLREDALLHIMCTIGALFFALEYSDTVQELPTSVVLKAGSQWAATAERLLLGNTHQISVDGLMTAQLLYDYALRMANFTQAFVLSALMARMTQALQLNLEFSSDIFNQSPNATLSTTARECRRRLMWSCYVTDVLCSNGVEQLTLVFEKHIGIQLPCHERNFLHERPCITRTLSGSPLDFIPPDKIPVDIDSNMGMLGYLIQHLEIRRRVLWYIKHLDQAKPPWLPDSEFAQLDRELQAWYTSLPPSLQFTASTIYLRKESSQLGALCFFHCTYHQTMLDFYRIGTPELFKLRSAFHFPPEQHDFQRHLQYALFKVARTLAAIVAEAEQHGPRIIGDTWFPTIAYESNRVMLYYLTQVTDPMALDKRELVLSTIPYLQSNLKALKTMRATNAMADSLVSGQPHV</sequence>
<dbReference type="SMART" id="SM00066">
    <property type="entry name" value="GAL4"/>
    <property type="match status" value="2"/>
</dbReference>
<protein>
    <recommendedName>
        <fullName evidence="6">Zn(2)-C6 fungal-type domain-containing protein</fullName>
    </recommendedName>
</protein>
<evidence type="ECO:0000256" key="3">
    <source>
        <dbReference type="ARBA" id="ARBA00023015"/>
    </source>
</evidence>
<evidence type="ECO:0000256" key="1">
    <source>
        <dbReference type="ARBA" id="ARBA00004123"/>
    </source>
</evidence>
<evidence type="ECO:0000256" key="5">
    <source>
        <dbReference type="ARBA" id="ARBA00023242"/>
    </source>
</evidence>
<evidence type="ECO:0000313" key="8">
    <source>
        <dbReference type="Proteomes" id="UP000005206"/>
    </source>
</evidence>
<dbReference type="CDD" id="cd00067">
    <property type="entry name" value="GAL4"/>
    <property type="match status" value="2"/>
</dbReference>
<dbReference type="OrthoDB" id="2563500at2759"/>
<name>C7YX53_FUSV7</name>
<keyword evidence="4" id="KW-0804">Transcription</keyword>
<dbReference type="GO" id="GO:0000981">
    <property type="term" value="F:DNA-binding transcription factor activity, RNA polymerase II-specific"/>
    <property type="evidence" value="ECO:0007669"/>
    <property type="project" value="InterPro"/>
</dbReference>
<dbReference type="PANTHER" id="PTHR47338:SF7">
    <property type="entry name" value="ZN(II)2CYS6 TRANSCRIPTION FACTOR (EUROFUNG)"/>
    <property type="match status" value="1"/>
</dbReference>
<reference evidence="7 8" key="1">
    <citation type="journal article" date="2009" name="PLoS Genet.">
        <title>The genome of Nectria haematococca: contribution of supernumerary chromosomes to gene expansion.</title>
        <authorList>
            <person name="Coleman J.J."/>
            <person name="Rounsley S.D."/>
            <person name="Rodriguez-Carres M."/>
            <person name="Kuo A."/>
            <person name="Wasmann C.C."/>
            <person name="Grimwood J."/>
            <person name="Schmutz J."/>
            <person name="Taga M."/>
            <person name="White G.J."/>
            <person name="Zhou S."/>
            <person name="Schwartz D.C."/>
            <person name="Freitag M."/>
            <person name="Ma L.J."/>
            <person name="Danchin E.G."/>
            <person name="Henrissat B."/>
            <person name="Coutinho P.M."/>
            <person name="Nelson D.R."/>
            <person name="Straney D."/>
            <person name="Napoli C.A."/>
            <person name="Barker B.M."/>
            <person name="Gribskov M."/>
            <person name="Rep M."/>
            <person name="Kroken S."/>
            <person name="Molnar I."/>
            <person name="Rensing C."/>
            <person name="Kennell J.C."/>
            <person name="Zamora J."/>
            <person name="Farman M.L."/>
            <person name="Selker E.U."/>
            <person name="Salamov A."/>
            <person name="Shapiro H."/>
            <person name="Pangilinan J."/>
            <person name="Lindquist E."/>
            <person name="Lamers C."/>
            <person name="Grigoriev I.V."/>
            <person name="Geiser D.M."/>
            <person name="Covert S.F."/>
            <person name="Temporini E."/>
            <person name="Vanetten H.D."/>
        </authorList>
    </citation>
    <scope>NUCLEOTIDE SEQUENCE [LARGE SCALE GENOMIC DNA]</scope>
    <source>
        <strain evidence="8">ATCC MYA-4622 / CBS 123669 / FGSC 9596 / NRRL 45880 / 77-13-4</strain>
    </source>
</reference>
<keyword evidence="5" id="KW-0539">Nucleus</keyword>
<evidence type="ECO:0000313" key="7">
    <source>
        <dbReference type="EMBL" id="EEU43526.1"/>
    </source>
</evidence>
<dbReference type="Gene3D" id="4.10.240.10">
    <property type="entry name" value="Zn(2)-C6 fungal-type DNA-binding domain"/>
    <property type="match status" value="2"/>
</dbReference>
<dbReference type="RefSeq" id="XP_003049239.1">
    <property type="nucleotide sequence ID" value="XM_003049193.1"/>
</dbReference>
<dbReference type="GO" id="GO:0006351">
    <property type="term" value="P:DNA-templated transcription"/>
    <property type="evidence" value="ECO:0007669"/>
    <property type="project" value="InterPro"/>
</dbReference>
<dbReference type="PANTHER" id="PTHR47338">
    <property type="entry name" value="ZN(II)2CYS6 TRANSCRIPTION FACTOR (EUROFUNG)-RELATED"/>
    <property type="match status" value="1"/>
</dbReference>
<accession>C7YX53</accession>
<keyword evidence="3" id="KW-0805">Transcription regulation</keyword>
<proteinExistence type="predicted"/>
<dbReference type="PROSITE" id="PS50048">
    <property type="entry name" value="ZN2_CY6_FUNGAL_2"/>
    <property type="match status" value="2"/>
</dbReference>
<dbReference type="InterPro" id="IPR036864">
    <property type="entry name" value="Zn2-C6_fun-type_DNA-bd_sf"/>
</dbReference>
<dbReference type="GO" id="GO:0005634">
    <property type="term" value="C:nucleus"/>
    <property type="evidence" value="ECO:0007669"/>
    <property type="project" value="UniProtKB-SubCell"/>
</dbReference>
<gene>
    <name evidence="7" type="ORF">NECHADRAFT_45494</name>
</gene>
<dbReference type="GO" id="GO:0003677">
    <property type="term" value="F:DNA binding"/>
    <property type="evidence" value="ECO:0007669"/>
    <property type="project" value="InterPro"/>
</dbReference>
<evidence type="ECO:0000256" key="4">
    <source>
        <dbReference type="ARBA" id="ARBA00023163"/>
    </source>
</evidence>
<dbReference type="Pfam" id="PF04082">
    <property type="entry name" value="Fungal_trans"/>
    <property type="match status" value="1"/>
</dbReference>
<dbReference type="InterPro" id="IPR050815">
    <property type="entry name" value="TF_fung"/>
</dbReference>
<dbReference type="OMA" id="YNTDILC"/>
<evidence type="ECO:0000259" key="6">
    <source>
        <dbReference type="PROSITE" id="PS50048"/>
    </source>
</evidence>
<dbReference type="Pfam" id="PF00172">
    <property type="entry name" value="Zn_clus"/>
    <property type="match status" value="1"/>
</dbReference>
<dbReference type="InterPro" id="IPR001138">
    <property type="entry name" value="Zn2Cys6_DnaBD"/>
</dbReference>
<dbReference type="InterPro" id="IPR007219">
    <property type="entry name" value="XnlR_reg_dom"/>
</dbReference>
<dbReference type="InParanoid" id="C7YX53"/>
<dbReference type="Proteomes" id="UP000005206">
    <property type="component" value="Chromosome 7"/>
</dbReference>
<dbReference type="CDD" id="cd12148">
    <property type="entry name" value="fungal_TF_MHR"/>
    <property type="match status" value="1"/>
</dbReference>